<comment type="caution">
    <text evidence="1">The sequence shown here is derived from an EMBL/GenBank/DDBJ whole genome shotgun (WGS) entry which is preliminary data.</text>
</comment>
<dbReference type="PROSITE" id="PS51257">
    <property type="entry name" value="PROKAR_LIPOPROTEIN"/>
    <property type="match status" value="1"/>
</dbReference>
<protein>
    <submittedName>
        <fullName evidence="1">Uncharacterized protein</fullName>
    </submittedName>
</protein>
<dbReference type="Proteomes" id="UP000284202">
    <property type="component" value="Unassembled WGS sequence"/>
</dbReference>
<dbReference type="AlphaFoldDB" id="A0A418SP50"/>
<reference evidence="2" key="1">
    <citation type="submission" date="2018-09" db="EMBL/GenBank/DDBJ databases">
        <title>Acidovorax cavernicola nov. sp. isolated from Gruta de las Maravillas (Aracena, Spain).</title>
        <authorList>
            <person name="Jurado V."/>
            <person name="Gutierrez-Patricio S."/>
            <person name="Gonzalez-Pimentel J.L."/>
            <person name="Miller A.Z."/>
            <person name="Laiz L."/>
            <person name="Saiz-Jimenez C."/>
        </authorList>
    </citation>
    <scope>NUCLEOTIDE SEQUENCE [LARGE SCALE GENOMIC DNA]</scope>
    <source>
        <strain evidence="2">1011MAR3C25</strain>
    </source>
</reference>
<keyword evidence="2" id="KW-1185">Reference proteome</keyword>
<dbReference type="OrthoDB" id="7777983at2"/>
<name>A0A418SP50_9RHOB</name>
<dbReference type="EMBL" id="QZCG01000014">
    <property type="protein sequence ID" value="RJE82692.1"/>
    <property type="molecule type" value="Genomic_DNA"/>
</dbReference>
<proteinExistence type="predicted"/>
<gene>
    <name evidence="1" type="ORF">D3P04_18615</name>
</gene>
<evidence type="ECO:0000313" key="1">
    <source>
        <dbReference type="EMBL" id="RJE82692.1"/>
    </source>
</evidence>
<evidence type="ECO:0000313" key="2">
    <source>
        <dbReference type="Proteomes" id="UP000284202"/>
    </source>
</evidence>
<sequence>MLKKLAFVTVGIATLAACSLDPKQYESTPVTVDTPQGQVVCQLYTKDIVRWDRSIDRPENMSVKTADAYCLQEGQKEKAM</sequence>
<accession>A0A418SP50</accession>
<organism evidence="1 2">
    <name type="scientific">Paracoccus onubensis</name>
    <dbReference type="NCBI Taxonomy" id="1675788"/>
    <lineage>
        <taxon>Bacteria</taxon>
        <taxon>Pseudomonadati</taxon>
        <taxon>Pseudomonadota</taxon>
        <taxon>Alphaproteobacteria</taxon>
        <taxon>Rhodobacterales</taxon>
        <taxon>Paracoccaceae</taxon>
        <taxon>Paracoccus</taxon>
    </lineage>
</organism>
<dbReference type="RefSeq" id="WP_119751376.1">
    <property type="nucleotide sequence ID" value="NZ_QZCG01000014.1"/>
</dbReference>